<evidence type="ECO:0000256" key="10">
    <source>
        <dbReference type="ARBA" id="ARBA00023201"/>
    </source>
</evidence>
<reference evidence="14 15" key="1">
    <citation type="submission" date="2024-08" db="EMBL/GenBank/DDBJ databases">
        <authorList>
            <person name="Cucini C."/>
            <person name="Frati F."/>
        </authorList>
    </citation>
    <scope>NUCLEOTIDE SEQUENCE [LARGE SCALE GENOMIC DNA]</scope>
</reference>
<comment type="similarity">
    <text evidence="2 12">Belongs to the amiloride-sensitive sodium channel (TC 1.A.6) family.</text>
</comment>
<dbReference type="EMBL" id="CAXLJM020000067">
    <property type="protein sequence ID" value="CAL8122076.1"/>
    <property type="molecule type" value="Genomic_DNA"/>
</dbReference>
<name>A0ABP1R7A5_9HEXA</name>
<keyword evidence="3 12" id="KW-0813">Transport</keyword>
<keyword evidence="15" id="KW-1185">Reference proteome</keyword>
<keyword evidence="8 12" id="KW-0406">Ion transport</keyword>
<feature type="transmembrane region" description="Helical" evidence="13">
    <location>
        <begin position="65"/>
        <end position="85"/>
    </location>
</feature>
<keyword evidence="6 13" id="KW-1133">Transmembrane helix</keyword>
<keyword evidence="10 12" id="KW-0739">Sodium transport</keyword>
<dbReference type="Proteomes" id="UP001642540">
    <property type="component" value="Unassembled WGS sequence"/>
</dbReference>
<comment type="subcellular location">
    <subcellularLocation>
        <location evidence="1">Membrane</location>
        <topology evidence="1">Multi-pass membrane protein</topology>
    </subcellularLocation>
</comment>
<keyword evidence="9 13" id="KW-0472">Membrane</keyword>
<evidence type="ECO:0000256" key="6">
    <source>
        <dbReference type="ARBA" id="ARBA00022989"/>
    </source>
</evidence>
<evidence type="ECO:0000256" key="12">
    <source>
        <dbReference type="RuleBase" id="RU000679"/>
    </source>
</evidence>
<evidence type="ECO:0000313" key="14">
    <source>
        <dbReference type="EMBL" id="CAL8122076.1"/>
    </source>
</evidence>
<organism evidence="14 15">
    <name type="scientific">Orchesella dallaii</name>
    <dbReference type="NCBI Taxonomy" id="48710"/>
    <lineage>
        <taxon>Eukaryota</taxon>
        <taxon>Metazoa</taxon>
        <taxon>Ecdysozoa</taxon>
        <taxon>Arthropoda</taxon>
        <taxon>Hexapoda</taxon>
        <taxon>Collembola</taxon>
        <taxon>Entomobryomorpha</taxon>
        <taxon>Entomobryoidea</taxon>
        <taxon>Orchesellidae</taxon>
        <taxon>Orchesellinae</taxon>
        <taxon>Orchesella</taxon>
    </lineage>
</organism>
<sequence>MAEGPDRIEVQETNGGESAEACNHYNFRWWKSDKQNVTSEFLAETSLHGLKYIGQSKRHIVERTFWILAFIVGIAAAGFLIYGVFSRYEGTPVIVSFQSKEQSVDTIPFPAVTFCSNNQFSKEKVESLKKFICKARKSLLEAYFERFISFLSPRSDYYYTKNQTQFQQEIIDLLLEFTPSCEDLLPFVLLDGTPVESKFQIFNPVITEYGKCCTFNMLPA</sequence>
<proteinExistence type="inferred from homology"/>
<evidence type="ECO:0000256" key="2">
    <source>
        <dbReference type="ARBA" id="ARBA00007193"/>
    </source>
</evidence>
<dbReference type="InterPro" id="IPR001873">
    <property type="entry name" value="ENaC"/>
</dbReference>
<comment type="caution">
    <text evidence="14">The sequence shown here is derived from an EMBL/GenBank/DDBJ whole genome shotgun (WGS) entry which is preliminary data.</text>
</comment>
<keyword evidence="11 12" id="KW-0407">Ion channel</keyword>
<evidence type="ECO:0000313" key="15">
    <source>
        <dbReference type="Proteomes" id="UP001642540"/>
    </source>
</evidence>
<protein>
    <submittedName>
        <fullName evidence="14">Uncharacterized protein</fullName>
    </submittedName>
</protein>
<dbReference type="Pfam" id="PF00858">
    <property type="entry name" value="ASC"/>
    <property type="match status" value="1"/>
</dbReference>
<evidence type="ECO:0000256" key="4">
    <source>
        <dbReference type="ARBA" id="ARBA00022461"/>
    </source>
</evidence>
<keyword evidence="7" id="KW-0915">Sodium</keyword>
<dbReference type="PANTHER" id="PTHR11690">
    <property type="entry name" value="AMILORIDE-SENSITIVE SODIUM CHANNEL-RELATED"/>
    <property type="match status" value="1"/>
</dbReference>
<evidence type="ECO:0000256" key="11">
    <source>
        <dbReference type="ARBA" id="ARBA00023303"/>
    </source>
</evidence>
<feature type="non-terminal residue" evidence="14">
    <location>
        <position position="220"/>
    </location>
</feature>
<keyword evidence="4 12" id="KW-0894">Sodium channel</keyword>
<evidence type="ECO:0000256" key="5">
    <source>
        <dbReference type="ARBA" id="ARBA00022692"/>
    </source>
</evidence>
<evidence type="ECO:0000256" key="1">
    <source>
        <dbReference type="ARBA" id="ARBA00004141"/>
    </source>
</evidence>
<gene>
    <name evidence="14" type="ORF">ODALV1_LOCUS19665</name>
</gene>
<evidence type="ECO:0000256" key="8">
    <source>
        <dbReference type="ARBA" id="ARBA00023065"/>
    </source>
</evidence>
<accession>A0ABP1R7A5</accession>
<dbReference type="PANTHER" id="PTHR11690:SF300">
    <property type="entry name" value="PICKPOCKET PROTEIN 19"/>
    <property type="match status" value="1"/>
</dbReference>
<evidence type="ECO:0000256" key="13">
    <source>
        <dbReference type="SAM" id="Phobius"/>
    </source>
</evidence>
<evidence type="ECO:0000256" key="9">
    <source>
        <dbReference type="ARBA" id="ARBA00023136"/>
    </source>
</evidence>
<keyword evidence="5 12" id="KW-0812">Transmembrane</keyword>
<evidence type="ECO:0000256" key="7">
    <source>
        <dbReference type="ARBA" id="ARBA00023053"/>
    </source>
</evidence>
<evidence type="ECO:0000256" key="3">
    <source>
        <dbReference type="ARBA" id="ARBA00022448"/>
    </source>
</evidence>